<evidence type="ECO:0000313" key="2">
    <source>
        <dbReference type="EMBL" id="SDB82453.1"/>
    </source>
</evidence>
<evidence type="ECO:0000259" key="1">
    <source>
        <dbReference type="Pfam" id="PF22772"/>
    </source>
</evidence>
<proteinExistence type="predicted"/>
<dbReference type="InterPro" id="IPR055050">
    <property type="entry name" value="WsaF_C"/>
</dbReference>
<dbReference type="SUPFAM" id="SSF53756">
    <property type="entry name" value="UDP-Glycosyltransferase/glycogen phosphorylase"/>
    <property type="match status" value="1"/>
</dbReference>
<name>A0A1G6GKT0_9ACTN</name>
<gene>
    <name evidence="2" type="ORF">GA0111570_1042</name>
</gene>
<protein>
    <recommendedName>
        <fullName evidence="1">WsaF C-terminal domain-containing protein</fullName>
    </recommendedName>
</protein>
<dbReference type="Proteomes" id="UP000199086">
    <property type="component" value="Unassembled WGS sequence"/>
</dbReference>
<dbReference type="RefSeq" id="WP_139283170.1">
    <property type="nucleotide sequence ID" value="NZ_FMYF01000004.1"/>
</dbReference>
<feature type="domain" description="WsaF C-terminal" evidence="1">
    <location>
        <begin position="253"/>
        <end position="351"/>
    </location>
</feature>
<keyword evidence="3" id="KW-1185">Reference proteome</keyword>
<dbReference type="STRING" id="1577474.GA0111570_1042"/>
<dbReference type="EMBL" id="FMYF01000004">
    <property type="protein sequence ID" value="SDB82453.1"/>
    <property type="molecule type" value="Genomic_DNA"/>
</dbReference>
<dbReference type="AlphaFoldDB" id="A0A1G6GKT0"/>
<sequence length="429" mass="46826">MTSWDNLQKLRRKLREEGTGTTARRLGHRAAQWLDSRVDAESLAFPLLTEDIRWENGRTETLTRPQRVPVAPDGAAGLHLGWVCVPPALGSGGHTTLFRMVRMAERLGYRCTLFLYDTTGTSVDHHAAVIRRGWPDLRADVKSARPAISGVDAVVAGSWETAHVVVSRSPESIPKFYFIQDYEPFFYARGPLWTLAEHSYHLGLTTIALGQMVAGSLRTFAEVEPHLVVPFGCDTDTYRLRTGDEEPRAREGIVFYAKPGAARRGFSLGRDALRHFHREHPDVPIHAVGDTPSGSLGFDVISHGSLAPSDLNELYNSVQAGLALSFTNISLVAEEMLAAGVVPVVNESAMARADLPQSGPVWAIPTPQGISDSLWTTVSTPRSDADIRFLSQNARQGWDATASRVVEFIAGSVDPSVRPLLCASVGGDR</sequence>
<organism evidence="2 3">
    <name type="scientific">Raineyella antarctica</name>
    <dbReference type="NCBI Taxonomy" id="1577474"/>
    <lineage>
        <taxon>Bacteria</taxon>
        <taxon>Bacillati</taxon>
        <taxon>Actinomycetota</taxon>
        <taxon>Actinomycetes</taxon>
        <taxon>Propionibacteriales</taxon>
        <taxon>Propionibacteriaceae</taxon>
        <taxon>Raineyella</taxon>
    </lineage>
</organism>
<accession>A0A1G6GKT0</accession>
<dbReference type="OrthoDB" id="7615426at2"/>
<dbReference type="Pfam" id="PF22772">
    <property type="entry name" value="WsaF_C"/>
    <property type="match status" value="1"/>
</dbReference>
<dbReference type="Gene3D" id="3.40.50.11090">
    <property type="match status" value="1"/>
</dbReference>
<evidence type="ECO:0000313" key="3">
    <source>
        <dbReference type="Proteomes" id="UP000199086"/>
    </source>
</evidence>
<dbReference type="Gene3D" id="3.40.50.2000">
    <property type="entry name" value="Glycogen Phosphorylase B"/>
    <property type="match status" value="1"/>
</dbReference>
<reference evidence="2 3" key="1">
    <citation type="submission" date="2016-06" db="EMBL/GenBank/DDBJ databases">
        <authorList>
            <person name="Olsen C.W."/>
            <person name="Carey S."/>
            <person name="Hinshaw L."/>
            <person name="Karasin A.I."/>
        </authorList>
    </citation>
    <scope>NUCLEOTIDE SEQUENCE [LARGE SCALE GENOMIC DNA]</scope>
    <source>
        <strain evidence="2 3">LZ-22</strain>
    </source>
</reference>